<evidence type="ECO:0000259" key="4">
    <source>
        <dbReference type="PROSITE" id="PS51782"/>
    </source>
</evidence>
<proteinExistence type="predicted"/>
<dbReference type="RefSeq" id="WP_078697395.1">
    <property type="nucleotide sequence ID" value="NZ_FUYH01000023.1"/>
</dbReference>
<dbReference type="SMART" id="SM01208">
    <property type="entry name" value="G5"/>
    <property type="match status" value="1"/>
</dbReference>
<dbReference type="Gene3D" id="2.20.230.10">
    <property type="entry name" value="Resuscitation-promoting factor rpfb"/>
    <property type="match status" value="1"/>
</dbReference>
<dbReference type="InterPro" id="IPR018392">
    <property type="entry name" value="LysM"/>
</dbReference>
<dbReference type="InterPro" id="IPR011098">
    <property type="entry name" value="G5_dom"/>
</dbReference>
<dbReference type="Gene3D" id="3.10.350.10">
    <property type="entry name" value="LysM domain"/>
    <property type="match status" value="1"/>
</dbReference>
<feature type="domain" description="LysM" evidence="4">
    <location>
        <begin position="201"/>
        <end position="245"/>
    </location>
</feature>
<dbReference type="PROSITE" id="PS51782">
    <property type="entry name" value="LYSM"/>
    <property type="match status" value="1"/>
</dbReference>
<dbReference type="SUPFAM" id="SSF51261">
    <property type="entry name" value="Duplicated hybrid motif"/>
    <property type="match status" value="1"/>
</dbReference>
<feature type="transmembrane region" description="Helical" evidence="2">
    <location>
        <begin position="21"/>
        <end position="45"/>
    </location>
</feature>
<evidence type="ECO:0000313" key="5">
    <source>
        <dbReference type="EMBL" id="SKA97011.1"/>
    </source>
</evidence>
<dbReference type="Gene3D" id="2.70.70.10">
    <property type="entry name" value="Glucose Permease (Domain IIA)"/>
    <property type="match status" value="1"/>
</dbReference>
<reference evidence="6" key="1">
    <citation type="submission" date="2017-02" db="EMBL/GenBank/DDBJ databases">
        <authorList>
            <person name="Varghese N."/>
            <person name="Submissions S."/>
        </authorList>
    </citation>
    <scope>NUCLEOTIDE SEQUENCE [LARGE SCALE GENOMIC DNA]</scope>
    <source>
        <strain evidence="6">USBA 833</strain>
    </source>
</reference>
<name>A0A1T4Y6U1_9CLOT</name>
<keyword evidence="5" id="KW-0378">Hydrolase</keyword>
<dbReference type="Proteomes" id="UP000190105">
    <property type="component" value="Unassembled WGS sequence"/>
</dbReference>
<dbReference type="CDD" id="cd00118">
    <property type="entry name" value="LysM"/>
    <property type="match status" value="1"/>
</dbReference>
<keyword evidence="6" id="KW-1185">Reference proteome</keyword>
<sequence>MQFKAKFNYRAFFAYLDKIRRNFSTAALIGIISGILIAICTYNIYQVKASSYLIKVNNKSIGYVKKLSDVKSMLNSIKSTEGEEAIKSINYTKTLEPVKSLLAANEAEKAVRYALGLKVQAVAIFANDIEVAKAYDKNSADKIIKSVKEYYYPKLSNGTCEILSSNIKEQITYKDVLAEPKEILDIDDAVKKIVNGRGLEKTYTVKKGDTIWDIAIKNNMMLEELKAANPNINIDKIDIGQEIKLAVNQPYVNVEIVAKIKDREEIPFDTKEVEDKNLSKGARKIKVEGKNGLADLEKVVTFLNSDTLDEDIVKSTIIEQSVDEVVAVGTKVSTYVATGRFIMPSRGYISSRFGYRWGRMHEGIDIAAPRGTPIIASDSGKVTFAGWRSGYGYCVMINHGNGYQTLYGHASKLYAKVGQYVKKGQKIAAVGSTGRSTGPHVHFEVRQNGACKNPLKYIK</sequence>
<evidence type="ECO:0000259" key="3">
    <source>
        <dbReference type="PROSITE" id="PS51109"/>
    </source>
</evidence>
<dbReference type="CDD" id="cd12797">
    <property type="entry name" value="M23_peptidase"/>
    <property type="match status" value="1"/>
</dbReference>
<dbReference type="Pfam" id="PF01476">
    <property type="entry name" value="LysM"/>
    <property type="match status" value="1"/>
</dbReference>
<evidence type="ECO:0000256" key="1">
    <source>
        <dbReference type="ARBA" id="ARBA00022729"/>
    </source>
</evidence>
<dbReference type="OrthoDB" id="9809488at2"/>
<dbReference type="PANTHER" id="PTHR21666">
    <property type="entry name" value="PEPTIDASE-RELATED"/>
    <property type="match status" value="1"/>
</dbReference>
<dbReference type="InterPro" id="IPR050570">
    <property type="entry name" value="Cell_wall_metabolism_enzyme"/>
</dbReference>
<accession>A0A1T4Y6U1</accession>
<gene>
    <name evidence="5" type="ORF">SAMN05443428_12332</name>
</gene>
<protein>
    <submittedName>
        <fullName evidence="5">Murein DD-endopeptidase MepM and murein hydrolase activator NlpD, contain LysM domain</fullName>
    </submittedName>
</protein>
<dbReference type="Pfam" id="PF01551">
    <property type="entry name" value="Peptidase_M23"/>
    <property type="match status" value="1"/>
</dbReference>
<dbReference type="InterPro" id="IPR016047">
    <property type="entry name" value="M23ase_b-sheet_dom"/>
</dbReference>
<dbReference type="InterPro" id="IPR011055">
    <property type="entry name" value="Dup_hybrid_motif"/>
</dbReference>
<dbReference type="GO" id="GO:0004222">
    <property type="term" value="F:metalloendopeptidase activity"/>
    <property type="evidence" value="ECO:0007669"/>
    <property type="project" value="TreeGrafter"/>
</dbReference>
<evidence type="ECO:0000256" key="2">
    <source>
        <dbReference type="SAM" id="Phobius"/>
    </source>
</evidence>
<feature type="domain" description="G5" evidence="3">
    <location>
        <begin position="251"/>
        <end position="332"/>
    </location>
</feature>
<keyword evidence="1" id="KW-0732">Signal</keyword>
<dbReference type="AlphaFoldDB" id="A0A1T4Y6U1"/>
<dbReference type="PROSITE" id="PS51109">
    <property type="entry name" value="G5"/>
    <property type="match status" value="1"/>
</dbReference>
<organism evidence="5 6">
    <name type="scientific">Caloramator quimbayensis</name>
    <dbReference type="NCBI Taxonomy" id="1147123"/>
    <lineage>
        <taxon>Bacteria</taxon>
        <taxon>Bacillati</taxon>
        <taxon>Bacillota</taxon>
        <taxon>Clostridia</taxon>
        <taxon>Eubacteriales</taxon>
        <taxon>Clostridiaceae</taxon>
        <taxon>Caloramator</taxon>
    </lineage>
</organism>
<keyword evidence="2" id="KW-0472">Membrane</keyword>
<dbReference type="STRING" id="1147123.SAMN05443428_12332"/>
<evidence type="ECO:0000313" key="6">
    <source>
        <dbReference type="Proteomes" id="UP000190105"/>
    </source>
</evidence>
<keyword evidence="2" id="KW-0812">Transmembrane</keyword>
<dbReference type="InterPro" id="IPR036779">
    <property type="entry name" value="LysM_dom_sf"/>
</dbReference>
<dbReference type="SMART" id="SM00257">
    <property type="entry name" value="LysM"/>
    <property type="match status" value="1"/>
</dbReference>
<dbReference type="PANTHER" id="PTHR21666:SF270">
    <property type="entry name" value="MUREIN HYDROLASE ACTIVATOR ENVC"/>
    <property type="match status" value="1"/>
</dbReference>
<keyword evidence="2" id="KW-1133">Transmembrane helix</keyword>
<dbReference type="Pfam" id="PF07501">
    <property type="entry name" value="G5"/>
    <property type="match status" value="1"/>
</dbReference>
<dbReference type="EMBL" id="FUYH01000023">
    <property type="protein sequence ID" value="SKA97011.1"/>
    <property type="molecule type" value="Genomic_DNA"/>
</dbReference>